<reference evidence="2 3" key="1">
    <citation type="submission" date="2015-08" db="EMBL/GenBank/DDBJ databases">
        <title>The complete genome sequence of Bacillus beveridgei MLTeJB.</title>
        <authorList>
            <person name="Hanson T.E."/>
            <person name="Mesa C."/>
            <person name="Basesman S.M."/>
            <person name="Oremland R.S."/>
        </authorList>
    </citation>
    <scope>NUCLEOTIDE SEQUENCE [LARGE SCALE GENOMIC DNA]</scope>
    <source>
        <strain evidence="2 3">MLTeJB</strain>
    </source>
</reference>
<keyword evidence="1" id="KW-0472">Membrane</keyword>
<protein>
    <submittedName>
        <fullName evidence="2">Uncharacterized protein</fullName>
    </submittedName>
</protein>
<keyword evidence="1" id="KW-0812">Transmembrane</keyword>
<feature type="transmembrane region" description="Helical" evidence="1">
    <location>
        <begin position="54"/>
        <end position="73"/>
    </location>
</feature>
<proteinExistence type="predicted"/>
<evidence type="ECO:0000313" key="3">
    <source>
        <dbReference type="Proteomes" id="UP000094463"/>
    </source>
</evidence>
<dbReference type="RefSeq" id="WP_069366151.1">
    <property type="nucleotide sequence ID" value="NZ_CP012502.1"/>
</dbReference>
<dbReference type="KEGG" id="bbev:BBEV_2930"/>
<dbReference type="EMBL" id="CP012502">
    <property type="protein sequence ID" value="AOM84255.1"/>
    <property type="molecule type" value="Genomic_DNA"/>
</dbReference>
<organism evidence="2 3">
    <name type="scientific">Salisediminibacterium beveridgei</name>
    <dbReference type="NCBI Taxonomy" id="632773"/>
    <lineage>
        <taxon>Bacteria</taxon>
        <taxon>Bacillati</taxon>
        <taxon>Bacillota</taxon>
        <taxon>Bacilli</taxon>
        <taxon>Bacillales</taxon>
        <taxon>Bacillaceae</taxon>
        <taxon>Salisediminibacterium</taxon>
    </lineage>
</organism>
<evidence type="ECO:0000313" key="2">
    <source>
        <dbReference type="EMBL" id="AOM84255.1"/>
    </source>
</evidence>
<keyword evidence="1" id="KW-1133">Transmembrane helix</keyword>
<dbReference type="Proteomes" id="UP000094463">
    <property type="component" value="Chromosome"/>
</dbReference>
<sequence length="103" mass="11547">MNHQNERKQIKQALDQELSDVTFSGKDSVLSRTHPKTRKEKLDALWNREVQVPLIPLGAAMFLMITAGTLVGMPGNDEAERELIERGGSYYWSDMIDEGGPTS</sequence>
<name>A0A1D7QZ20_9BACI</name>
<dbReference type="AlphaFoldDB" id="A0A1D7QZ20"/>
<keyword evidence="3" id="KW-1185">Reference proteome</keyword>
<dbReference type="STRING" id="632773.BBEV_2930"/>
<evidence type="ECO:0000256" key="1">
    <source>
        <dbReference type="SAM" id="Phobius"/>
    </source>
</evidence>
<gene>
    <name evidence="2" type="ORF">BBEV_2930</name>
</gene>
<accession>A0A1D7QZ20</accession>
<dbReference type="OrthoDB" id="2665022at2"/>